<proteinExistence type="predicted"/>
<keyword evidence="3" id="KW-1185">Reference proteome</keyword>
<keyword evidence="1" id="KW-0472">Membrane</keyword>
<keyword evidence="1" id="KW-0812">Transmembrane</keyword>
<dbReference type="EMBL" id="CP001392">
    <property type="protein sequence ID" value="ACM34269.1"/>
    <property type="molecule type" value="Genomic_DNA"/>
</dbReference>
<evidence type="ECO:0000313" key="2">
    <source>
        <dbReference type="EMBL" id="ACM34269.1"/>
    </source>
</evidence>
<dbReference type="AlphaFoldDB" id="A0A9J9UB88"/>
<dbReference type="RefSeq" id="WP_015914145.1">
    <property type="nucleotide sequence ID" value="NC_011992.1"/>
</dbReference>
<organism evidence="2 3">
    <name type="scientific">Acidovorax ebreus (strain TPSY)</name>
    <name type="common">Diaphorobacter sp. (strain TPSY)</name>
    <dbReference type="NCBI Taxonomy" id="535289"/>
    <lineage>
        <taxon>Bacteria</taxon>
        <taxon>Pseudomonadati</taxon>
        <taxon>Pseudomonadota</taxon>
        <taxon>Betaproteobacteria</taxon>
        <taxon>Burkholderiales</taxon>
        <taxon>Comamonadaceae</taxon>
        <taxon>Diaphorobacter</taxon>
    </lineage>
</organism>
<sequence length="130" mass="14344">MTIQTTTQKAAETAHNVAEGVFDKASETLQSTRRMTNESIDKAETRMQRMQEGVDPMIDDLAAKAQDLATRGISYCAHTGERARRQFHQAADATNRYVAEQPGKSLLIAAAAGAAFATALMWTRHRGERY</sequence>
<reference evidence="2 3" key="1">
    <citation type="journal article" date="2010" name="J. Bacteriol.">
        <title>Completed genome sequence of the anaerobic iron-oxidizing bacterium Acidovorax ebreus strain TPSY.</title>
        <authorList>
            <person name="Byrne-Bailey K.G."/>
            <person name="Weber K.A."/>
            <person name="Chair A.H."/>
            <person name="Bose S."/>
            <person name="Knox T."/>
            <person name="Spanbauer T.L."/>
            <person name="Chertkov O."/>
            <person name="Coates J.D."/>
        </authorList>
    </citation>
    <scope>NUCLEOTIDE SEQUENCE [LARGE SCALE GENOMIC DNA]</scope>
    <source>
        <strain evidence="2 3">TPSY</strain>
    </source>
</reference>
<feature type="transmembrane region" description="Helical" evidence="1">
    <location>
        <begin position="105"/>
        <end position="123"/>
    </location>
</feature>
<dbReference type="Proteomes" id="UP000000450">
    <property type="component" value="Chromosome"/>
</dbReference>
<dbReference type="KEGG" id="dia:Dtpsy_2835"/>
<accession>A0A9J9UB88</accession>
<evidence type="ECO:0000313" key="3">
    <source>
        <dbReference type="Proteomes" id="UP000000450"/>
    </source>
</evidence>
<evidence type="ECO:0008006" key="4">
    <source>
        <dbReference type="Google" id="ProtNLM"/>
    </source>
</evidence>
<name>A0A9J9UB88_ACIET</name>
<keyword evidence="1" id="KW-1133">Transmembrane helix</keyword>
<evidence type="ECO:0000256" key="1">
    <source>
        <dbReference type="SAM" id="Phobius"/>
    </source>
</evidence>
<gene>
    <name evidence="2" type="ordered locus">Dtpsy_2835</name>
</gene>
<protein>
    <recommendedName>
        <fullName evidence="4">DUF883 domain-containing protein</fullName>
    </recommendedName>
</protein>